<organism evidence="2 3">
    <name type="scientific">Lactococcus fujiensis JCM 16395</name>
    <dbReference type="NCBI Taxonomy" id="1291764"/>
    <lineage>
        <taxon>Bacteria</taxon>
        <taxon>Bacillati</taxon>
        <taxon>Bacillota</taxon>
        <taxon>Bacilli</taxon>
        <taxon>Lactobacillales</taxon>
        <taxon>Streptococcaceae</taxon>
        <taxon>Lactococcus</taxon>
    </lineage>
</organism>
<gene>
    <name evidence="2" type="ORF">RT41_GL001615</name>
</gene>
<feature type="domain" description="Integron-associated effector binding protein" evidence="1">
    <location>
        <begin position="6"/>
        <end position="155"/>
    </location>
</feature>
<dbReference type="EMBL" id="JXJU01000006">
    <property type="protein sequence ID" value="PCR99809.1"/>
    <property type="molecule type" value="Genomic_DNA"/>
</dbReference>
<keyword evidence="3" id="KW-1185">Reference proteome</keyword>
<proteinExistence type="predicted"/>
<dbReference type="STRING" id="1291764.GCA_001311235_01845"/>
<reference evidence="2 3" key="1">
    <citation type="submission" date="2014-12" db="EMBL/GenBank/DDBJ databases">
        <title>Draft genome sequences of 10 type strains of Lactococcus.</title>
        <authorList>
            <person name="Sun Z."/>
            <person name="Zhong Z."/>
            <person name="Liu W."/>
            <person name="Zhang W."/>
            <person name="Zhang H."/>
        </authorList>
    </citation>
    <scope>NUCLEOTIDE SEQUENCE [LARGE SCALE GENOMIC DNA]</scope>
    <source>
        <strain evidence="2 3">JCM 16395</strain>
    </source>
</reference>
<dbReference type="InterPro" id="IPR029441">
    <property type="entry name" value="Cass2"/>
</dbReference>
<dbReference type="InterPro" id="IPR011256">
    <property type="entry name" value="Reg_factor_effector_dom_sf"/>
</dbReference>
<evidence type="ECO:0000259" key="1">
    <source>
        <dbReference type="Pfam" id="PF14526"/>
    </source>
</evidence>
<protein>
    <recommendedName>
        <fullName evidence="1">Integron-associated effector binding protein domain-containing protein</fullName>
    </recommendedName>
</protein>
<dbReference type="RefSeq" id="WP_054639497.1">
    <property type="nucleotide sequence ID" value="NZ_BBAL01000006.1"/>
</dbReference>
<dbReference type="Proteomes" id="UP000218181">
    <property type="component" value="Unassembled WGS sequence"/>
</dbReference>
<dbReference type="AlphaFoldDB" id="A0A2A5RKS1"/>
<comment type="caution">
    <text evidence="2">The sequence shown here is derived from an EMBL/GenBank/DDBJ whole genome shotgun (WGS) entry which is preliminary data.</text>
</comment>
<dbReference type="Gene3D" id="3.20.80.10">
    <property type="entry name" value="Regulatory factor, effector binding domain"/>
    <property type="match status" value="1"/>
</dbReference>
<dbReference type="OrthoDB" id="2242165at2"/>
<name>A0A2A5RKS1_9LACT</name>
<evidence type="ECO:0000313" key="2">
    <source>
        <dbReference type="EMBL" id="PCR99809.1"/>
    </source>
</evidence>
<dbReference type="Pfam" id="PF14526">
    <property type="entry name" value="Cass2"/>
    <property type="match status" value="1"/>
</dbReference>
<accession>A0A2A5RKS1</accession>
<sequence length="158" mass="18076">MANYTLVHKTGFTLTGYGFVITAPFQDSQALISEKNKFWNDLQVTGKFDDLKKVAKNHREWSVNEVYQGKPWNYFAVETHSTVDNATRLIEFPDSEYIVVSGSGPKDELFDQLTYQAFGEVLSQIKDYAYIGGPNATYREKNTDGTYYGEFWVPVVKK</sequence>
<evidence type="ECO:0000313" key="3">
    <source>
        <dbReference type="Proteomes" id="UP000218181"/>
    </source>
</evidence>